<protein>
    <submittedName>
        <fullName evidence="3">cGMP-specific 3',5'-cGMP phosphodiesterase 3-like</fullName>
    </submittedName>
</protein>
<proteinExistence type="predicted"/>
<keyword evidence="2" id="KW-1185">Reference proteome</keyword>
<reference evidence="3" key="1">
    <citation type="submission" date="2025-08" db="UniProtKB">
        <authorList>
            <consortium name="RefSeq"/>
        </authorList>
    </citation>
    <scope>IDENTIFICATION</scope>
</reference>
<feature type="compositionally biased region" description="Acidic residues" evidence="1">
    <location>
        <begin position="10"/>
        <end position="19"/>
    </location>
</feature>
<dbReference type="AlphaFoldDB" id="A0A6I9WRU9"/>
<dbReference type="KEGG" id="pbar:105425490"/>
<dbReference type="OrthoDB" id="7555411at2759"/>
<evidence type="ECO:0000313" key="3">
    <source>
        <dbReference type="RefSeq" id="XP_011634588.1"/>
    </source>
</evidence>
<name>A0A6I9WRU9_9HYME</name>
<organism evidence="2 3">
    <name type="scientific">Pogonomyrmex barbatus</name>
    <name type="common">red harvester ant</name>
    <dbReference type="NCBI Taxonomy" id="144034"/>
    <lineage>
        <taxon>Eukaryota</taxon>
        <taxon>Metazoa</taxon>
        <taxon>Ecdysozoa</taxon>
        <taxon>Arthropoda</taxon>
        <taxon>Hexapoda</taxon>
        <taxon>Insecta</taxon>
        <taxon>Pterygota</taxon>
        <taxon>Neoptera</taxon>
        <taxon>Endopterygota</taxon>
        <taxon>Hymenoptera</taxon>
        <taxon>Apocrita</taxon>
        <taxon>Aculeata</taxon>
        <taxon>Formicoidea</taxon>
        <taxon>Formicidae</taxon>
        <taxon>Myrmicinae</taxon>
        <taxon>Pogonomyrmex</taxon>
    </lineage>
</organism>
<dbReference type="RefSeq" id="XP_011634588.1">
    <property type="nucleotide sequence ID" value="XM_011636286.2"/>
</dbReference>
<gene>
    <name evidence="3" type="primary">LOC105425490</name>
</gene>
<evidence type="ECO:0000256" key="1">
    <source>
        <dbReference type="SAM" id="MobiDB-lite"/>
    </source>
</evidence>
<dbReference type="Proteomes" id="UP000504615">
    <property type="component" value="Unplaced"/>
</dbReference>
<dbReference type="GeneID" id="105425490"/>
<accession>A0A6I9WRU9</accession>
<sequence length="114" mass="13221">MNNNRSTNDTSDDNEENNTIDDMNMNSDRLDNDISDDNEENYEMNENVNTATNSNNALEQLREVLYEDCDLTKEESEILIMSLALRHHFTDAALQDFIKVIDCYASAMYSNIYF</sequence>
<feature type="region of interest" description="Disordered" evidence="1">
    <location>
        <begin position="1"/>
        <end position="39"/>
    </location>
</feature>
<evidence type="ECO:0000313" key="2">
    <source>
        <dbReference type="Proteomes" id="UP000504615"/>
    </source>
</evidence>